<organism evidence="2 3">
    <name type="scientific">Prorocentrum cordatum</name>
    <dbReference type="NCBI Taxonomy" id="2364126"/>
    <lineage>
        <taxon>Eukaryota</taxon>
        <taxon>Sar</taxon>
        <taxon>Alveolata</taxon>
        <taxon>Dinophyceae</taxon>
        <taxon>Prorocentrales</taxon>
        <taxon>Prorocentraceae</taxon>
        <taxon>Prorocentrum</taxon>
    </lineage>
</organism>
<sequence>MSGTGGDVRLFSVEGREFRVDWADVARFPRSVLASQAFAETGREPQPAQLPGRSAQFFGLVAELLAAGAQHGPDSPGSAAAGREPFRVPAEWCDGGEEGGAVLEGGRVLRHLRARGGHGVPRPREAAAGVPPPGPRGAAGLRGLALEGPAPAVGLPLGCPAPAERQVVFPRGGRRRHQRAPREPGGAAGGRGAHGAAPPRPRGAPRGGRRASPPAGGDCALDPRWGQMFRARRPEAASACDLPWWSCPLATQHLLLAAGPPRGAPGAPAPLSAADVAALGQASDEGAAFTGYRCVFMEPLPEGAADGVHPDELRAAAVSFVAAGPAGRPSAQHGQRRAVLAEGPWRFAAVEELFEAPFACAEVSVSIATAAGSCGDQAPRLPPLRVDVSATGEGAWRTAWCQAMPPRDDVLSQGRSFARCFLPHAVPELRPPPLPAAWAPRGAAKPGPRGGDLLRELEAAAGAQPAAELLAALGRAHLEWALGPAALADPRGAVLVGSPPLLAQWPKGTSSSTRPRSGSPCTSCPAGCTRRPRSTG</sequence>
<reference evidence="2" key="1">
    <citation type="submission" date="2023-10" db="EMBL/GenBank/DDBJ databases">
        <authorList>
            <person name="Chen Y."/>
            <person name="Shah S."/>
            <person name="Dougan E. K."/>
            <person name="Thang M."/>
            <person name="Chan C."/>
        </authorList>
    </citation>
    <scope>NUCLEOTIDE SEQUENCE [LARGE SCALE GENOMIC DNA]</scope>
</reference>
<feature type="region of interest" description="Disordered" evidence="1">
    <location>
        <begin position="169"/>
        <end position="221"/>
    </location>
</feature>
<dbReference type="EMBL" id="CAUYUJ010016951">
    <property type="protein sequence ID" value="CAK0870369.1"/>
    <property type="molecule type" value="Genomic_DNA"/>
</dbReference>
<evidence type="ECO:0000313" key="3">
    <source>
        <dbReference type="Proteomes" id="UP001189429"/>
    </source>
</evidence>
<feature type="region of interest" description="Disordered" evidence="1">
    <location>
        <begin position="115"/>
        <end position="142"/>
    </location>
</feature>
<feature type="compositionally biased region" description="Low complexity" evidence="1">
    <location>
        <begin position="508"/>
        <end position="520"/>
    </location>
</feature>
<evidence type="ECO:0000256" key="1">
    <source>
        <dbReference type="SAM" id="MobiDB-lite"/>
    </source>
</evidence>
<protein>
    <submittedName>
        <fullName evidence="2">Uncharacterized protein</fullName>
    </submittedName>
</protein>
<keyword evidence="3" id="KW-1185">Reference proteome</keyword>
<name>A0ABN9VBH3_9DINO</name>
<gene>
    <name evidence="2" type="ORF">PCOR1329_LOCUS56497</name>
</gene>
<evidence type="ECO:0000313" key="2">
    <source>
        <dbReference type="EMBL" id="CAK0870369.1"/>
    </source>
</evidence>
<dbReference type="Proteomes" id="UP001189429">
    <property type="component" value="Unassembled WGS sequence"/>
</dbReference>
<feature type="region of interest" description="Disordered" evidence="1">
    <location>
        <begin position="498"/>
        <end position="536"/>
    </location>
</feature>
<comment type="caution">
    <text evidence="2">The sequence shown here is derived from an EMBL/GenBank/DDBJ whole genome shotgun (WGS) entry which is preliminary data.</text>
</comment>
<accession>A0ABN9VBH3</accession>
<proteinExistence type="predicted"/>